<sequence length="109" mass="12434">MNMPKSRDIHAKISSPKAILLNFGFVSVKVLNRYEYSFPESKNVRKGLGEIMGGQVLELESDRLIKKGTDDMAALTRKLMDEGRLDDLRRCTEDSAYRKKLLNEMQGIL</sequence>
<proteinExistence type="predicted"/>
<comment type="caution">
    <text evidence="1">The sequence shown here is derived from an EMBL/GenBank/DDBJ whole genome shotgun (WGS) entry which is preliminary data.</text>
</comment>
<gene>
    <name evidence="1" type="ORF">H8716_06470</name>
</gene>
<dbReference type="Proteomes" id="UP000657421">
    <property type="component" value="Unassembled WGS sequence"/>
</dbReference>
<dbReference type="RefSeq" id="WP_249307758.1">
    <property type="nucleotide sequence ID" value="NZ_JACRSZ010000005.1"/>
</dbReference>
<keyword evidence="2" id="KW-1185">Reference proteome</keyword>
<protein>
    <recommendedName>
        <fullName evidence="3">LAGLIDADG homing endonuclease</fullName>
    </recommendedName>
</protein>
<evidence type="ECO:0000313" key="2">
    <source>
        <dbReference type="Proteomes" id="UP000657421"/>
    </source>
</evidence>
<name>A0ABR7N8S2_9FIRM</name>
<reference evidence="1 2" key="1">
    <citation type="submission" date="2020-08" db="EMBL/GenBank/DDBJ databases">
        <title>Genome public.</title>
        <authorList>
            <person name="Liu C."/>
            <person name="Sun Q."/>
        </authorList>
    </citation>
    <scope>NUCLEOTIDE SEQUENCE [LARGE SCALE GENOMIC DNA]</scope>
    <source>
        <strain evidence="1 2">NSJ-46</strain>
    </source>
</reference>
<organism evidence="1 2">
    <name type="scientific">Jingyaoa shaoxingensis</name>
    <dbReference type="NCBI Taxonomy" id="2763671"/>
    <lineage>
        <taxon>Bacteria</taxon>
        <taxon>Bacillati</taxon>
        <taxon>Bacillota</taxon>
        <taxon>Clostridia</taxon>
        <taxon>Lachnospirales</taxon>
        <taxon>Lachnospiraceae</taxon>
        <taxon>Jingyaoa</taxon>
    </lineage>
</organism>
<accession>A0ABR7N8S2</accession>
<evidence type="ECO:0008006" key="3">
    <source>
        <dbReference type="Google" id="ProtNLM"/>
    </source>
</evidence>
<dbReference type="EMBL" id="JACRSZ010000005">
    <property type="protein sequence ID" value="MBC8572729.1"/>
    <property type="molecule type" value="Genomic_DNA"/>
</dbReference>
<evidence type="ECO:0000313" key="1">
    <source>
        <dbReference type="EMBL" id="MBC8572729.1"/>
    </source>
</evidence>